<evidence type="ECO:0000256" key="5">
    <source>
        <dbReference type="ARBA" id="ARBA00024867"/>
    </source>
</evidence>
<keyword evidence="3" id="KW-0238">DNA-binding</keyword>
<evidence type="ECO:0000256" key="3">
    <source>
        <dbReference type="ARBA" id="ARBA00023125"/>
    </source>
</evidence>
<dbReference type="eggNOG" id="COG4753">
    <property type="taxonomic scope" value="Bacteria"/>
</dbReference>
<dbReference type="InterPro" id="IPR009057">
    <property type="entry name" value="Homeodomain-like_sf"/>
</dbReference>
<dbReference type="eggNOG" id="COG2207">
    <property type="taxonomic scope" value="Bacteria"/>
</dbReference>
<evidence type="ECO:0000259" key="7">
    <source>
        <dbReference type="PROSITE" id="PS01124"/>
    </source>
</evidence>
<comment type="caution">
    <text evidence="9">The sequence shown here is derived from an EMBL/GenBank/DDBJ whole genome shotgun (WGS) entry which is preliminary data.</text>
</comment>
<dbReference type="PROSITE" id="PS01124">
    <property type="entry name" value="HTH_ARAC_FAMILY_2"/>
    <property type="match status" value="1"/>
</dbReference>
<dbReference type="EMBL" id="AORV01000066">
    <property type="protein sequence ID" value="EMS69339.1"/>
    <property type="molecule type" value="Genomic_DNA"/>
</dbReference>
<dbReference type="Gene3D" id="1.10.10.60">
    <property type="entry name" value="Homeodomain-like"/>
    <property type="match status" value="2"/>
</dbReference>
<dbReference type="PANTHER" id="PTHR43280:SF28">
    <property type="entry name" value="HTH-TYPE TRANSCRIPTIONAL ACTIVATOR RHAS"/>
    <property type="match status" value="1"/>
</dbReference>
<dbReference type="SUPFAM" id="SSF52172">
    <property type="entry name" value="CheY-like"/>
    <property type="match status" value="1"/>
</dbReference>
<reference evidence="9 10" key="1">
    <citation type="journal article" date="2013" name="Genome Announc.">
        <title>Draft Genome Sequence of the Cellulolytic, Mesophilic, Anaerobic Bacterium Clostridium termitidis Strain CT1112 (DSM 5398).</title>
        <authorList>
            <person name="Lal S."/>
            <person name="Ramachandran U."/>
            <person name="Zhang X."/>
            <person name="Munir R."/>
            <person name="Sparling R."/>
            <person name="Levin D.B."/>
        </authorList>
    </citation>
    <scope>NUCLEOTIDE SEQUENCE [LARGE SCALE GENOMIC DNA]</scope>
    <source>
        <strain evidence="9 10">CT1112</strain>
    </source>
</reference>
<evidence type="ECO:0000256" key="6">
    <source>
        <dbReference type="PROSITE-ProRule" id="PRU00169"/>
    </source>
</evidence>
<dbReference type="Proteomes" id="UP000014155">
    <property type="component" value="Unassembled WGS sequence"/>
</dbReference>
<dbReference type="InterPro" id="IPR011006">
    <property type="entry name" value="CheY-like_superfamily"/>
</dbReference>
<dbReference type="SMART" id="SM00448">
    <property type="entry name" value="REC"/>
    <property type="match status" value="1"/>
</dbReference>
<evidence type="ECO:0000313" key="9">
    <source>
        <dbReference type="EMBL" id="EMS69339.1"/>
    </source>
</evidence>
<gene>
    <name evidence="9" type="ORF">CTER_4989</name>
</gene>
<dbReference type="InterPro" id="IPR018060">
    <property type="entry name" value="HTH_AraC"/>
</dbReference>
<evidence type="ECO:0000256" key="1">
    <source>
        <dbReference type="ARBA" id="ARBA00018672"/>
    </source>
</evidence>
<keyword evidence="4" id="KW-0804">Transcription</keyword>
<dbReference type="InterPro" id="IPR001789">
    <property type="entry name" value="Sig_transdc_resp-reg_receiver"/>
</dbReference>
<dbReference type="STRING" id="1195236.CTER_4989"/>
<dbReference type="PROSITE" id="PS50110">
    <property type="entry name" value="RESPONSE_REGULATORY"/>
    <property type="match status" value="1"/>
</dbReference>
<dbReference type="InterPro" id="IPR041522">
    <property type="entry name" value="CdaR_GGDEF"/>
</dbReference>
<dbReference type="RefSeq" id="WP_004630308.1">
    <property type="nucleotide sequence ID" value="NZ_AORV01000066.1"/>
</dbReference>
<dbReference type="SUPFAM" id="SSF46689">
    <property type="entry name" value="Homeodomain-like"/>
    <property type="match status" value="1"/>
</dbReference>
<dbReference type="GO" id="GO:0003700">
    <property type="term" value="F:DNA-binding transcription factor activity"/>
    <property type="evidence" value="ECO:0007669"/>
    <property type="project" value="InterPro"/>
</dbReference>
<evidence type="ECO:0000313" key="10">
    <source>
        <dbReference type="Proteomes" id="UP000014155"/>
    </source>
</evidence>
<evidence type="ECO:0000256" key="4">
    <source>
        <dbReference type="ARBA" id="ARBA00023163"/>
    </source>
</evidence>
<comment type="function">
    <text evidence="5">May play the central regulatory role in sporulation. It may be an element of the effector pathway responsible for the activation of sporulation genes in response to nutritional stress. Spo0A may act in concert with spo0H (a sigma factor) to control the expression of some genes that are critical to the sporulation process.</text>
</comment>
<dbReference type="GO" id="GO:0043565">
    <property type="term" value="F:sequence-specific DNA binding"/>
    <property type="evidence" value="ECO:0007669"/>
    <property type="project" value="InterPro"/>
</dbReference>
<dbReference type="InterPro" id="IPR020449">
    <property type="entry name" value="Tscrpt_reg_AraC-type_HTH"/>
</dbReference>
<sequence>MVKLLVVDDEITSRDSLIRNIMKMDFDISFIEQADDGIRALEIAAWYCPDIVLTDVRMPRMDGIEMSFKLKESFPDTKIIFMSGYSDKEYLKSAIQLRALSYIEKPIDYNELKDILGEAINLLILEHKNRENAVISERLSKNFPLLRNELAIKLTNPYKLINEQFDYTLLGIQPQWDFVTSLIQIINKNSLTPFGFYSAMENTINNIDNILKSKGLVGISTIKDNEYILIHIACPPDKKHLLESGCIKEYLKDVENILMNIDFFIAVGKQVSGIRNVPQSYNSAVLTLKKGFFNDYRTTLFYSENTEIPFTFNEDIIKDINEMILAEEAGQAVSLIRALALDLKQYSNTLPNNIKEFFYRIILLLYDLSSELGLETFSGNSDRSRLWQDLSNFYTLNEVEEYCCRKIEFFFQCRREKRDSKSKILQIKRFIENNYMNSDLSIKMISEHTYLSLAYMCSIFKQETGDTINQHITDYRIEKAKEMLKNRNHNISHVAESVGFNDSQYFAKIFKKKTGLTPTEFKEMCHK</sequence>
<keyword evidence="6" id="KW-0597">Phosphoprotein</keyword>
<organism evidence="9 10">
    <name type="scientific">Ruminiclostridium cellobioparum subsp. termitidis CT1112</name>
    <dbReference type="NCBI Taxonomy" id="1195236"/>
    <lineage>
        <taxon>Bacteria</taxon>
        <taxon>Bacillati</taxon>
        <taxon>Bacillota</taxon>
        <taxon>Clostridia</taxon>
        <taxon>Eubacteriales</taxon>
        <taxon>Oscillospiraceae</taxon>
        <taxon>Ruminiclostridium</taxon>
    </lineage>
</organism>
<dbReference type="AlphaFoldDB" id="S0FJR1"/>
<proteinExistence type="predicted"/>
<feature type="domain" description="HTH araC/xylS-type" evidence="7">
    <location>
        <begin position="425"/>
        <end position="524"/>
    </location>
</feature>
<accession>S0FJR1</accession>
<dbReference type="Pfam" id="PF00072">
    <property type="entry name" value="Response_reg"/>
    <property type="match status" value="1"/>
</dbReference>
<name>S0FJR1_RUMCE</name>
<dbReference type="GO" id="GO:0000160">
    <property type="term" value="P:phosphorelay signal transduction system"/>
    <property type="evidence" value="ECO:0007669"/>
    <property type="project" value="InterPro"/>
</dbReference>
<dbReference type="PRINTS" id="PR00032">
    <property type="entry name" value="HTHARAC"/>
</dbReference>
<feature type="domain" description="Response regulatory" evidence="8">
    <location>
        <begin position="3"/>
        <end position="120"/>
    </location>
</feature>
<dbReference type="PATRIC" id="fig|1195236.3.peg.5184"/>
<dbReference type="Pfam" id="PF12833">
    <property type="entry name" value="HTH_18"/>
    <property type="match status" value="1"/>
</dbReference>
<evidence type="ECO:0000256" key="2">
    <source>
        <dbReference type="ARBA" id="ARBA00023015"/>
    </source>
</evidence>
<dbReference type="CDD" id="cd17536">
    <property type="entry name" value="REC_YesN-like"/>
    <property type="match status" value="1"/>
</dbReference>
<dbReference type="Gene3D" id="3.40.50.2300">
    <property type="match status" value="1"/>
</dbReference>
<dbReference type="SMART" id="SM00342">
    <property type="entry name" value="HTH_ARAC"/>
    <property type="match status" value="1"/>
</dbReference>
<evidence type="ECO:0000259" key="8">
    <source>
        <dbReference type="PROSITE" id="PS50110"/>
    </source>
</evidence>
<keyword evidence="10" id="KW-1185">Reference proteome</keyword>
<dbReference type="PANTHER" id="PTHR43280">
    <property type="entry name" value="ARAC-FAMILY TRANSCRIPTIONAL REGULATOR"/>
    <property type="match status" value="1"/>
</dbReference>
<keyword evidence="2" id="KW-0805">Transcription regulation</keyword>
<dbReference type="Pfam" id="PF17853">
    <property type="entry name" value="GGDEF_2"/>
    <property type="match status" value="1"/>
</dbReference>
<protein>
    <recommendedName>
        <fullName evidence="1">Stage 0 sporulation protein A homolog</fullName>
    </recommendedName>
</protein>
<feature type="modified residue" description="4-aspartylphosphate" evidence="6">
    <location>
        <position position="55"/>
    </location>
</feature>